<feature type="transmembrane region" description="Helical" evidence="7">
    <location>
        <begin position="226"/>
        <end position="251"/>
    </location>
</feature>
<keyword evidence="3" id="KW-1003">Cell membrane</keyword>
<evidence type="ECO:0000256" key="1">
    <source>
        <dbReference type="ARBA" id="ARBA00004651"/>
    </source>
</evidence>
<dbReference type="Pfam" id="PF00528">
    <property type="entry name" value="BPD_transp_1"/>
    <property type="match status" value="1"/>
</dbReference>
<keyword evidence="4 7" id="KW-0812">Transmembrane</keyword>
<protein>
    <submittedName>
        <fullName evidence="9">Binding-protein-dependent transport systems inner membrane component</fullName>
    </submittedName>
</protein>
<feature type="transmembrane region" description="Helical" evidence="7">
    <location>
        <begin position="146"/>
        <end position="164"/>
    </location>
</feature>
<dbReference type="Gene3D" id="1.10.3720.10">
    <property type="entry name" value="MetI-like"/>
    <property type="match status" value="1"/>
</dbReference>
<evidence type="ECO:0000256" key="4">
    <source>
        <dbReference type="ARBA" id="ARBA00022692"/>
    </source>
</evidence>
<dbReference type="RefSeq" id="WP_007922111.1">
    <property type="nucleotide sequence ID" value="NZ_ADVG01000005.1"/>
</dbReference>
<dbReference type="SUPFAM" id="SSF161098">
    <property type="entry name" value="MetI-like"/>
    <property type="match status" value="1"/>
</dbReference>
<organism evidence="9 10">
    <name type="scientific">Ktedonobacter racemifer DSM 44963</name>
    <dbReference type="NCBI Taxonomy" id="485913"/>
    <lineage>
        <taxon>Bacteria</taxon>
        <taxon>Bacillati</taxon>
        <taxon>Chloroflexota</taxon>
        <taxon>Ktedonobacteria</taxon>
        <taxon>Ktedonobacterales</taxon>
        <taxon>Ktedonobacteraceae</taxon>
        <taxon>Ktedonobacter</taxon>
    </lineage>
</organism>
<dbReference type="OrthoDB" id="2063054at2"/>
<feature type="transmembrane region" description="Helical" evidence="7">
    <location>
        <begin position="184"/>
        <end position="205"/>
    </location>
</feature>
<dbReference type="GO" id="GO:0005886">
    <property type="term" value="C:plasma membrane"/>
    <property type="evidence" value="ECO:0007669"/>
    <property type="project" value="UniProtKB-SubCell"/>
</dbReference>
<dbReference type="eggNOG" id="COG0395">
    <property type="taxonomic scope" value="Bacteria"/>
</dbReference>
<dbReference type="PANTHER" id="PTHR43744:SF12">
    <property type="entry name" value="ABC TRANSPORTER PERMEASE PROTEIN MG189-RELATED"/>
    <property type="match status" value="1"/>
</dbReference>
<dbReference type="AlphaFoldDB" id="D6U7Q7"/>
<keyword evidence="6 7" id="KW-0472">Membrane</keyword>
<feature type="domain" description="ABC transmembrane type-1" evidence="8">
    <location>
        <begin position="111"/>
        <end position="308"/>
    </location>
</feature>
<dbReference type="PROSITE" id="PS50928">
    <property type="entry name" value="ABC_TM1"/>
    <property type="match status" value="1"/>
</dbReference>
<reference evidence="9 10" key="1">
    <citation type="journal article" date="2011" name="Stand. Genomic Sci.">
        <title>Non-contiguous finished genome sequence and contextual data of the filamentous soil bacterium Ktedonobacter racemifer type strain (SOSP1-21).</title>
        <authorList>
            <person name="Chang Y.J."/>
            <person name="Land M."/>
            <person name="Hauser L."/>
            <person name="Chertkov O."/>
            <person name="Del Rio T.G."/>
            <person name="Nolan M."/>
            <person name="Copeland A."/>
            <person name="Tice H."/>
            <person name="Cheng J.F."/>
            <person name="Lucas S."/>
            <person name="Han C."/>
            <person name="Goodwin L."/>
            <person name="Pitluck S."/>
            <person name="Ivanova N."/>
            <person name="Ovchinikova G."/>
            <person name="Pati A."/>
            <person name="Chen A."/>
            <person name="Palaniappan K."/>
            <person name="Mavromatis K."/>
            <person name="Liolios K."/>
            <person name="Brettin T."/>
            <person name="Fiebig A."/>
            <person name="Rohde M."/>
            <person name="Abt B."/>
            <person name="Goker M."/>
            <person name="Detter J.C."/>
            <person name="Woyke T."/>
            <person name="Bristow J."/>
            <person name="Eisen J.A."/>
            <person name="Markowitz V."/>
            <person name="Hugenholtz P."/>
            <person name="Kyrpides N.C."/>
            <person name="Klenk H.P."/>
            <person name="Lapidus A."/>
        </authorList>
    </citation>
    <scope>NUCLEOTIDE SEQUENCE [LARGE SCALE GENOMIC DNA]</scope>
    <source>
        <strain evidence="10">DSM 44963</strain>
    </source>
</reference>
<dbReference type="InterPro" id="IPR000515">
    <property type="entry name" value="MetI-like"/>
</dbReference>
<dbReference type="STRING" id="485913.Krac_0444"/>
<comment type="similarity">
    <text evidence="7">Belongs to the binding-protein-dependent transport system permease family.</text>
</comment>
<proteinExistence type="inferred from homology"/>
<evidence type="ECO:0000313" key="10">
    <source>
        <dbReference type="Proteomes" id="UP000004508"/>
    </source>
</evidence>
<gene>
    <name evidence="9" type="ORF">Krac_0444</name>
</gene>
<dbReference type="InterPro" id="IPR035906">
    <property type="entry name" value="MetI-like_sf"/>
</dbReference>
<evidence type="ECO:0000256" key="2">
    <source>
        <dbReference type="ARBA" id="ARBA00022448"/>
    </source>
</evidence>
<dbReference type="GO" id="GO:0055085">
    <property type="term" value="P:transmembrane transport"/>
    <property type="evidence" value="ECO:0007669"/>
    <property type="project" value="InterPro"/>
</dbReference>
<keyword evidence="2 7" id="KW-0813">Transport</keyword>
<feature type="transmembrane region" description="Helical" evidence="7">
    <location>
        <begin position="110"/>
        <end position="134"/>
    </location>
</feature>
<dbReference type="Proteomes" id="UP000004508">
    <property type="component" value="Unassembled WGS sequence"/>
</dbReference>
<name>D6U7Q7_KTERA</name>
<sequence length="323" mass="35535">MALPIQNPPLMPAPAKKSWFRRERSTEEASGRSLVSPLSLRRPTGRALYWLIFVLLLGTTVITLGPIYWMYTGALKSSTELFQTPPTLWPAHPLWDNYSNAWDVLSFPLYFGNTLALAVGAVILQLVVSATAAYSLSKLNPAGKGIIQFSFFCTLMVPPVAYLIPQFVNISDLPLLHISLINNWAGVWLPSAASAFNILVLKSFFDSIPAELADAARLDGANAWQLFTRIMLPLSRPALAVVTIFTVVASWKDFLWPLLVLTDSNLQPLSVAIFRQSGINSNSPLPFTYLIAGLALASVPPIILFLVFQRQIIRGINLTGLRG</sequence>
<feature type="transmembrane region" description="Helical" evidence="7">
    <location>
        <begin position="48"/>
        <end position="71"/>
    </location>
</feature>
<feature type="transmembrane region" description="Helical" evidence="7">
    <location>
        <begin position="287"/>
        <end position="308"/>
    </location>
</feature>
<dbReference type="PANTHER" id="PTHR43744">
    <property type="entry name" value="ABC TRANSPORTER PERMEASE PROTEIN MG189-RELATED-RELATED"/>
    <property type="match status" value="1"/>
</dbReference>
<keyword evidence="5 7" id="KW-1133">Transmembrane helix</keyword>
<evidence type="ECO:0000256" key="3">
    <source>
        <dbReference type="ARBA" id="ARBA00022475"/>
    </source>
</evidence>
<evidence type="ECO:0000256" key="5">
    <source>
        <dbReference type="ARBA" id="ARBA00022989"/>
    </source>
</evidence>
<evidence type="ECO:0000256" key="6">
    <source>
        <dbReference type="ARBA" id="ARBA00023136"/>
    </source>
</evidence>
<evidence type="ECO:0000259" key="8">
    <source>
        <dbReference type="PROSITE" id="PS50928"/>
    </source>
</evidence>
<evidence type="ECO:0000313" key="9">
    <source>
        <dbReference type="EMBL" id="EFH79918.1"/>
    </source>
</evidence>
<accession>D6U7Q7</accession>
<comment type="caution">
    <text evidence="9">The sequence shown here is derived from an EMBL/GenBank/DDBJ whole genome shotgun (WGS) entry which is preliminary data.</text>
</comment>
<keyword evidence="10" id="KW-1185">Reference proteome</keyword>
<dbReference type="InParanoid" id="D6U7Q7"/>
<evidence type="ECO:0000256" key="7">
    <source>
        <dbReference type="RuleBase" id="RU363032"/>
    </source>
</evidence>
<comment type="subcellular location">
    <subcellularLocation>
        <location evidence="1 7">Cell membrane</location>
        <topology evidence="1 7">Multi-pass membrane protein</topology>
    </subcellularLocation>
</comment>
<dbReference type="EMBL" id="ADVG01000005">
    <property type="protein sequence ID" value="EFH79918.1"/>
    <property type="molecule type" value="Genomic_DNA"/>
</dbReference>
<dbReference type="CDD" id="cd06261">
    <property type="entry name" value="TM_PBP2"/>
    <property type="match status" value="1"/>
</dbReference>